<dbReference type="GO" id="GO:0016020">
    <property type="term" value="C:membrane"/>
    <property type="evidence" value="ECO:0007669"/>
    <property type="project" value="UniProtKB-UniRule"/>
</dbReference>
<dbReference type="Proteomes" id="UP000019678">
    <property type="component" value="Unassembled WGS sequence"/>
</dbReference>
<evidence type="ECO:0000259" key="4">
    <source>
        <dbReference type="PROSITE" id="PS51123"/>
    </source>
</evidence>
<keyword evidence="2" id="KW-0175">Coiled coil</keyword>
<dbReference type="AlphaFoldDB" id="A0A017TDK3"/>
<keyword evidence="3" id="KW-0732">Signal</keyword>
<dbReference type="InterPro" id="IPR036737">
    <property type="entry name" value="OmpA-like_sf"/>
</dbReference>
<dbReference type="Pfam" id="PF00691">
    <property type="entry name" value="OmpA"/>
    <property type="match status" value="1"/>
</dbReference>
<protein>
    <submittedName>
        <fullName evidence="5">Flagellar motor rotation protein MotB</fullName>
    </submittedName>
</protein>
<dbReference type="EMBL" id="ASRX01000010">
    <property type="protein sequence ID" value="EYF07373.1"/>
    <property type="molecule type" value="Genomic_DNA"/>
</dbReference>
<keyword evidence="1" id="KW-0472">Membrane</keyword>
<dbReference type="RefSeq" id="WP_044237654.1">
    <property type="nucleotide sequence ID" value="NZ_ASRX01000010.1"/>
</dbReference>
<dbReference type="PANTHER" id="PTHR30329">
    <property type="entry name" value="STATOR ELEMENT OF FLAGELLAR MOTOR COMPLEX"/>
    <property type="match status" value="1"/>
</dbReference>
<feature type="domain" description="OmpA-like" evidence="4">
    <location>
        <begin position="128"/>
        <end position="254"/>
    </location>
</feature>
<evidence type="ECO:0000256" key="2">
    <source>
        <dbReference type="SAM" id="Coils"/>
    </source>
</evidence>
<dbReference type="InterPro" id="IPR006665">
    <property type="entry name" value="OmpA-like"/>
</dbReference>
<dbReference type="eggNOG" id="COG1360">
    <property type="taxonomic scope" value="Bacteria"/>
</dbReference>
<reference evidence="5 6" key="1">
    <citation type="submission" date="2013-05" db="EMBL/GenBank/DDBJ databases">
        <title>Genome assembly of Chondromyces apiculatus DSM 436.</title>
        <authorList>
            <person name="Sharma G."/>
            <person name="Khatri I."/>
            <person name="Kaur C."/>
            <person name="Mayilraj S."/>
            <person name="Subramanian S."/>
        </authorList>
    </citation>
    <scope>NUCLEOTIDE SEQUENCE [LARGE SCALE GENOMIC DNA]</scope>
    <source>
        <strain evidence="5 6">DSM 436</strain>
    </source>
</reference>
<dbReference type="PANTHER" id="PTHR30329:SF21">
    <property type="entry name" value="LIPOPROTEIN YIAD-RELATED"/>
    <property type="match status" value="1"/>
</dbReference>
<sequence>MLQRSTFAAVLLMAAAAPLATGCGYSEDEWKAQLAKYDQLQNDSAKKQADLEKELQAARDRVAALEKELSDKGVQLNKVSGELEDKDKALAEYQARAKQLEAIKARFDLLRQKLQTLVNLGLEVSIRRNRMIISLPGDVLFDSGKDKLRKEGEDILKQVAAAIKSDKALMNRDYQVAGHTDSSPLNSPPFNDNWGLSLARSRSVLLHLIGKDGGLPRQHWSAAGFADTDPLGANTTPQGKQKNRRCELIVVPDVDEMLDLTKIAGAKPGS</sequence>
<dbReference type="OrthoDB" id="5512550at2"/>
<dbReference type="CDD" id="cd07185">
    <property type="entry name" value="OmpA_C-like"/>
    <property type="match status" value="1"/>
</dbReference>
<keyword evidence="6" id="KW-1185">Reference proteome</keyword>
<gene>
    <name evidence="5" type="ORF">CAP_0126</name>
</gene>
<dbReference type="PROSITE" id="PS51257">
    <property type="entry name" value="PROKAR_LIPOPROTEIN"/>
    <property type="match status" value="1"/>
</dbReference>
<keyword evidence="5" id="KW-0969">Cilium</keyword>
<dbReference type="Gene3D" id="3.30.1330.60">
    <property type="entry name" value="OmpA-like domain"/>
    <property type="match status" value="1"/>
</dbReference>
<keyword evidence="5" id="KW-0282">Flagellum</keyword>
<dbReference type="STRING" id="1192034.CAP_0126"/>
<keyword evidence="5" id="KW-0966">Cell projection</keyword>
<organism evidence="5 6">
    <name type="scientific">Chondromyces apiculatus DSM 436</name>
    <dbReference type="NCBI Taxonomy" id="1192034"/>
    <lineage>
        <taxon>Bacteria</taxon>
        <taxon>Pseudomonadati</taxon>
        <taxon>Myxococcota</taxon>
        <taxon>Polyangia</taxon>
        <taxon>Polyangiales</taxon>
        <taxon>Polyangiaceae</taxon>
        <taxon>Chondromyces</taxon>
    </lineage>
</organism>
<accession>A0A017TDK3</accession>
<dbReference type="PROSITE" id="PS51123">
    <property type="entry name" value="OMPA_2"/>
    <property type="match status" value="1"/>
</dbReference>
<evidence type="ECO:0000313" key="6">
    <source>
        <dbReference type="Proteomes" id="UP000019678"/>
    </source>
</evidence>
<evidence type="ECO:0000256" key="3">
    <source>
        <dbReference type="SAM" id="SignalP"/>
    </source>
</evidence>
<evidence type="ECO:0000313" key="5">
    <source>
        <dbReference type="EMBL" id="EYF07373.1"/>
    </source>
</evidence>
<dbReference type="SUPFAM" id="SSF103088">
    <property type="entry name" value="OmpA-like"/>
    <property type="match status" value="1"/>
</dbReference>
<feature type="chain" id="PRO_5001497150" evidence="3">
    <location>
        <begin position="21"/>
        <end position="270"/>
    </location>
</feature>
<dbReference type="InterPro" id="IPR050330">
    <property type="entry name" value="Bact_OuterMem_StrucFunc"/>
</dbReference>
<feature type="coiled-coil region" evidence="2">
    <location>
        <begin position="37"/>
        <end position="120"/>
    </location>
</feature>
<evidence type="ECO:0000256" key="1">
    <source>
        <dbReference type="PROSITE-ProRule" id="PRU00473"/>
    </source>
</evidence>
<comment type="caution">
    <text evidence="5">The sequence shown here is derived from an EMBL/GenBank/DDBJ whole genome shotgun (WGS) entry which is preliminary data.</text>
</comment>
<feature type="signal peptide" evidence="3">
    <location>
        <begin position="1"/>
        <end position="20"/>
    </location>
</feature>
<proteinExistence type="predicted"/>
<name>A0A017TDK3_9BACT</name>